<evidence type="ECO:0000313" key="4">
    <source>
        <dbReference type="Proteomes" id="UP000275394"/>
    </source>
</evidence>
<dbReference type="AlphaFoldDB" id="A0A3N2D4R7"/>
<protein>
    <submittedName>
        <fullName evidence="3">Osmotically-inducible protein OsmY</fullName>
    </submittedName>
</protein>
<dbReference type="RefSeq" id="WP_123714242.1">
    <property type="nucleotide sequence ID" value="NZ_RKHR01000011.1"/>
</dbReference>
<keyword evidence="4" id="KW-1185">Reference proteome</keyword>
<organism evidence="3 4">
    <name type="scientific">Sinobacterium caligoides</name>
    <dbReference type="NCBI Taxonomy" id="933926"/>
    <lineage>
        <taxon>Bacteria</taxon>
        <taxon>Pseudomonadati</taxon>
        <taxon>Pseudomonadota</taxon>
        <taxon>Gammaproteobacteria</taxon>
        <taxon>Cellvibrionales</taxon>
        <taxon>Spongiibacteraceae</taxon>
        <taxon>Sinobacterium</taxon>
    </lineage>
</organism>
<accession>A0A3N2D4R7</accession>
<dbReference type="Gene3D" id="3.30.1340.30">
    <property type="match status" value="1"/>
</dbReference>
<evidence type="ECO:0000256" key="1">
    <source>
        <dbReference type="SAM" id="SignalP"/>
    </source>
</evidence>
<dbReference type="Pfam" id="PF04972">
    <property type="entry name" value="BON"/>
    <property type="match status" value="2"/>
</dbReference>
<comment type="caution">
    <text evidence="3">The sequence shown here is derived from an EMBL/GenBank/DDBJ whole genome shotgun (WGS) entry which is preliminary data.</text>
</comment>
<feature type="domain" description="BON" evidence="2">
    <location>
        <begin position="46"/>
        <end position="115"/>
    </location>
</feature>
<reference evidence="3 4" key="1">
    <citation type="submission" date="2018-11" db="EMBL/GenBank/DDBJ databases">
        <title>Genomic Encyclopedia of Type Strains, Phase IV (KMG-IV): sequencing the most valuable type-strain genomes for metagenomic binning, comparative biology and taxonomic classification.</title>
        <authorList>
            <person name="Goeker M."/>
        </authorList>
    </citation>
    <scope>NUCLEOTIDE SEQUENCE [LARGE SCALE GENOMIC DNA]</scope>
    <source>
        <strain evidence="3 4">DSM 100316</strain>
    </source>
</reference>
<dbReference type="PROSITE" id="PS51257">
    <property type="entry name" value="PROKAR_LIPOPROTEIN"/>
    <property type="match status" value="1"/>
</dbReference>
<evidence type="ECO:0000313" key="3">
    <source>
        <dbReference type="EMBL" id="ROR94796.1"/>
    </source>
</evidence>
<dbReference type="InterPro" id="IPR007055">
    <property type="entry name" value="BON_dom"/>
</dbReference>
<dbReference type="PANTHER" id="PTHR34606:SF4">
    <property type="entry name" value="OUTER MEMBRANE LIPOPROTEIN DOLP"/>
    <property type="match status" value="1"/>
</dbReference>
<gene>
    <name evidence="3" type="ORF">EDC56_3940</name>
</gene>
<keyword evidence="1" id="KW-0732">Signal</keyword>
<feature type="chain" id="PRO_5018158653" evidence="1">
    <location>
        <begin position="26"/>
        <end position="191"/>
    </location>
</feature>
<dbReference type="PROSITE" id="PS50914">
    <property type="entry name" value="BON"/>
    <property type="match status" value="2"/>
</dbReference>
<name>A0A3N2D4R7_9GAMM</name>
<sequence length="191" mass="20492">MKKVNRTIAGLAMLLAVSGCSSIIAVSTDSPIQEDHGSRTWGSIIDDQSIETTATVNIDKAFAGKAEANFTVTSYNGIILLVGQVPNAEMKSTAEATVKRLRKVRTVYNELTIAGPISLPARSNDSWITTKAKSKLLATEGVPSGRIKILTENGVIYMLGLLTRAEAKTSVDAIANTYGAQRIVQVFEYID</sequence>
<dbReference type="EMBL" id="RKHR01000011">
    <property type="protein sequence ID" value="ROR94796.1"/>
    <property type="molecule type" value="Genomic_DNA"/>
</dbReference>
<dbReference type="Proteomes" id="UP000275394">
    <property type="component" value="Unassembled WGS sequence"/>
</dbReference>
<dbReference type="OrthoDB" id="9783990at2"/>
<evidence type="ECO:0000259" key="2">
    <source>
        <dbReference type="PROSITE" id="PS50914"/>
    </source>
</evidence>
<feature type="domain" description="BON" evidence="2">
    <location>
        <begin position="124"/>
        <end position="191"/>
    </location>
</feature>
<proteinExistence type="predicted"/>
<dbReference type="PANTHER" id="PTHR34606">
    <property type="entry name" value="BON DOMAIN-CONTAINING PROTEIN"/>
    <property type="match status" value="1"/>
</dbReference>
<feature type="signal peptide" evidence="1">
    <location>
        <begin position="1"/>
        <end position="25"/>
    </location>
</feature>
<dbReference type="InterPro" id="IPR051686">
    <property type="entry name" value="Lipoprotein_DolP"/>
</dbReference>